<dbReference type="GeneID" id="66953072"/>
<accession>A0A2A5SZU4</accession>
<dbReference type="Proteomes" id="UP000219020">
    <property type="component" value="Unassembled WGS sequence"/>
</dbReference>
<dbReference type="RefSeq" id="WP_158523754.1">
    <property type="nucleotide sequence ID" value="NZ_CAWNJE010000022.1"/>
</dbReference>
<protein>
    <submittedName>
        <fullName evidence="1">Mobile element protein</fullName>
    </submittedName>
</protein>
<name>A0A2A5SZU4_9GAMM</name>
<dbReference type="AlphaFoldDB" id="A0A2A5SZU4"/>
<reference evidence="2" key="1">
    <citation type="submission" date="2017-04" db="EMBL/GenBank/DDBJ databases">
        <title>Genome evolution of the luminous symbionts of deep sea anglerfish.</title>
        <authorList>
            <person name="Hendry T.A."/>
        </authorList>
    </citation>
    <scope>NUCLEOTIDE SEQUENCE [LARGE SCALE GENOMIC DNA]</scope>
</reference>
<gene>
    <name evidence="1" type="ORF">BTN49_2972</name>
</gene>
<dbReference type="EMBL" id="NBYY01000034">
    <property type="protein sequence ID" value="PCS21433.1"/>
    <property type="molecule type" value="Genomic_DNA"/>
</dbReference>
<proteinExistence type="predicted"/>
<comment type="caution">
    <text evidence="1">The sequence shown here is derived from an EMBL/GenBank/DDBJ whole genome shotgun (WGS) entry which is preliminary data.</text>
</comment>
<organism evidence="1 2">
    <name type="scientific">Candidatus Enterovibrio escicola</name>
    <dbReference type="NCBI Taxonomy" id="1927127"/>
    <lineage>
        <taxon>Bacteria</taxon>
        <taxon>Pseudomonadati</taxon>
        <taxon>Pseudomonadota</taxon>
        <taxon>Gammaproteobacteria</taxon>
        <taxon>Vibrionales</taxon>
        <taxon>Vibrionaceae</taxon>
        <taxon>Enterovibrio</taxon>
    </lineage>
</organism>
<keyword evidence="2" id="KW-1185">Reference proteome</keyword>
<sequence>MRSKTVKVKYYLLGRGVIIDVTSLKVYDGGEWKTCKHGNDKRHIWCKLRKRSPEVA</sequence>
<evidence type="ECO:0000313" key="2">
    <source>
        <dbReference type="Proteomes" id="UP000219020"/>
    </source>
</evidence>
<evidence type="ECO:0000313" key="1">
    <source>
        <dbReference type="EMBL" id="PCS21433.1"/>
    </source>
</evidence>